<comment type="caution">
    <text evidence="3">The sequence shown here is derived from an EMBL/GenBank/DDBJ whole genome shotgun (WGS) entry which is preliminary data.</text>
</comment>
<feature type="region of interest" description="Disordered" evidence="1">
    <location>
        <begin position="185"/>
        <end position="206"/>
    </location>
</feature>
<feature type="region of interest" description="Disordered" evidence="1">
    <location>
        <begin position="53"/>
        <end position="142"/>
    </location>
</feature>
<keyword evidence="2" id="KW-0472">Membrane</keyword>
<keyword evidence="2" id="KW-0812">Transmembrane</keyword>
<accession>A0A4C1ZZI8</accession>
<dbReference type="Proteomes" id="UP000299102">
    <property type="component" value="Unassembled WGS sequence"/>
</dbReference>
<protein>
    <submittedName>
        <fullName evidence="3">Uncharacterized protein</fullName>
    </submittedName>
</protein>
<evidence type="ECO:0000313" key="3">
    <source>
        <dbReference type="EMBL" id="GBP92399.1"/>
    </source>
</evidence>
<evidence type="ECO:0000313" key="4">
    <source>
        <dbReference type="Proteomes" id="UP000299102"/>
    </source>
</evidence>
<dbReference type="EMBL" id="BGZK01002272">
    <property type="protein sequence ID" value="GBP92399.1"/>
    <property type="molecule type" value="Genomic_DNA"/>
</dbReference>
<reference evidence="3 4" key="1">
    <citation type="journal article" date="2019" name="Commun. Biol.">
        <title>The bagworm genome reveals a unique fibroin gene that provides high tensile strength.</title>
        <authorList>
            <person name="Kono N."/>
            <person name="Nakamura H."/>
            <person name="Ohtoshi R."/>
            <person name="Tomita M."/>
            <person name="Numata K."/>
            <person name="Arakawa K."/>
        </authorList>
    </citation>
    <scope>NUCLEOTIDE SEQUENCE [LARGE SCALE GENOMIC DNA]</scope>
</reference>
<name>A0A4C1ZZI8_EUMVA</name>
<feature type="compositionally biased region" description="Low complexity" evidence="1">
    <location>
        <begin position="109"/>
        <end position="120"/>
    </location>
</feature>
<dbReference type="AlphaFoldDB" id="A0A4C1ZZI8"/>
<sequence>MYTPRARALTTNECSFSVNYDKTVFYTDSRSPSGGSRAPRLRMGLRTGSAVRCAASDSSERQHSDSRAVGRALRQRREREREQGWESRIPATRSERDDGDGDGDSAVWRSSSPSALRRPSLWPPSPSPRRSGGLLLRGGGGGSRCGRGGGGGFFFGVGALDFVVGEPAAAALFLLPAAAGRGDRGGGAFLPPPPALDEAAEDETEPARFASARAYGDSTAPTAAAAAAGGLFEPEDDLDSSLNEPDAPLPFRRTAALLQLLIALLTISEVFGCVGFAFGFLTTPPPPPTAVAFGFRRGGGVVGAGASDATADEGRRYIPYRTHESPADVVATPVLRFNLVNFQFYKSFGAIVTLSIDGHDNVPSSTARVARLTGCGSATGEEKETSSPIDRILPEE</sequence>
<keyword evidence="4" id="KW-1185">Reference proteome</keyword>
<feature type="transmembrane region" description="Helical" evidence="2">
    <location>
        <begin position="260"/>
        <end position="281"/>
    </location>
</feature>
<proteinExistence type="predicted"/>
<keyword evidence="2" id="KW-1133">Transmembrane helix</keyword>
<gene>
    <name evidence="3" type="ORF">EVAR_66795_1</name>
</gene>
<evidence type="ECO:0000256" key="1">
    <source>
        <dbReference type="SAM" id="MobiDB-lite"/>
    </source>
</evidence>
<organism evidence="3 4">
    <name type="scientific">Eumeta variegata</name>
    <name type="common">Bagworm moth</name>
    <name type="synonym">Eumeta japonica</name>
    <dbReference type="NCBI Taxonomy" id="151549"/>
    <lineage>
        <taxon>Eukaryota</taxon>
        <taxon>Metazoa</taxon>
        <taxon>Ecdysozoa</taxon>
        <taxon>Arthropoda</taxon>
        <taxon>Hexapoda</taxon>
        <taxon>Insecta</taxon>
        <taxon>Pterygota</taxon>
        <taxon>Neoptera</taxon>
        <taxon>Endopterygota</taxon>
        <taxon>Lepidoptera</taxon>
        <taxon>Glossata</taxon>
        <taxon>Ditrysia</taxon>
        <taxon>Tineoidea</taxon>
        <taxon>Psychidae</taxon>
        <taxon>Oiketicinae</taxon>
        <taxon>Eumeta</taxon>
    </lineage>
</organism>
<feature type="region of interest" description="Disordered" evidence="1">
    <location>
        <begin position="375"/>
        <end position="396"/>
    </location>
</feature>
<evidence type="ECO:0000256" key="2">
    <source>
        <dbReference type="SAM" id="Phobius"/>
    </source>
</evidence>
<feature type="compositionally biased region" description="Basic and acidic residues" evidence="1">
    <location>
        <begin position="58"/>
        <end position="68"/>
    </location>
</feature>
<feature type="compositionally biased region" description="Basic and acidic residues" evidence="1">
    <location>
        <begin position="75"/>
        <end position="85"/>
    </location>
</feature>